<keyword evidence="1" id="KW-0813">Transport</keyword>
<accession>A0A3B0VXX3</accession>
<dbReference type="InterPro" id="IPR010209">
    <property type="entry name" value="Ion_transpt_RnfG/RsxG"/>
</dbReference>
<evidence type="ECO:0000256" key="1">
    <source>
        <dbReference type="ARBA" id="ARBA00022448"/>
    </source>
</evidence>
<evidence type="ECO:0000256" key="2">
    <source>
        <dbReference type="ARBA" id="ARBA00022553"/>
    </source>
</evidence>
<dbReference type="NCBIfam" id="TIGR01947">
    <property type="entry name" value="rnfG"/>
    <property type="match status" value="1"/>
</dbReference>
<dbReference type="PANTHER" id="PTHR36118">
    <property type="entry name" value="ION-TRANSLOCATING OXIDOREDUCTASE COMPLEX SUBUNIT G"/>
    <property type="match status" value="1"/>
</dbReference>
<keyword evidence="5" id="KW-0249">Electron transport</keyword>
<gene>
    <name evidence="8" type="ORF">MNBD_GAMMA02-1736</name>
</gene>
<keyword evidence="6" id="KW-0472">Membrane</keyword>
<keyword evidence="4" id="KW-0288">FMN</keyword>
<keyword evidence="2" id="KW-0597">Phosphoprotein</keyword>
<name>A0A3B0VXX3_9ZZZZ</name>
<protein>
    <submittedName>
        <fullName evidence="8">Electron transport complex protein RnfG</fullName>
    </submittedName>
</protein>
<dbReference type="PIRSF" id="PIRSF006091">
    <property type="entry name" value="E_trnsport_RnfG"/>
    <property type="match status" value="1"/>
</dbReference>
<dbReference type="AlphaFoldDB" id="A0A3B0VXX3"/>
<evidence type="ECO:0000256" key="4">
    <source>
        <dbReference type="ARBA" id="ARBA00022643"/>
    </source>
</evidence>
<keyword evidence="6" id="KW-1133">Transmembrane helix</keyword>
<keyword evidence="6" id="KW-0812">Transmembrane</keyword>
<feature type="transmembrane region" description="Helical" evidence="6">
    <location>
        <begin position="17"/>
        <end position="36"/>
    </location>
</feature>
<dbReference type="InterPro" id="IPR007329">
    <property type="entry name" value="FMN-bd"/>
</dbReference>
<dbReference type="PANTHER" id="PTHR36118:SF1">
    <property type="entry name" value="ION-TRANSLOCATING OXIDOREDUCTASE COMPLEX SUBUNIT G"/>
    <property type="match status" value="1"/>
</dbReference>
<proteinExistence type="inferred from homology"/>
<organism evidence="8">
    <name type="scientific">hydrothermal vent metagenome</name>
    <dbReference type="NCBI Taxonomy" id="652676"/>
    <lineage>
        <taxon>unclassified sequences</taxon>
        <taxon>metagenomes</taxon>
        <taxon>ecological metagenomes</taxon>
    </lineage>
</organism>
<dbReference type="GO" id="GO:0005886">
    <property type="term" value="C:plasma membrane"/>
    <property type="evidence" value="ECO:0007669"/>
    <property type="project" value="InterPro"/>
</dbReference>
<evidence type="ECO:0000313" key="8">
    <source>
        <dbReference type="EMBL" id="VAW47881.1"/>
    </source>
</evidence>
<feature type="domain" description="FMN-binding" evidence="7">
    <location>
        <begin position="112"/>
        <end position="208"/>
    </location>
</feature>
<dbReference type="GO" id="GO:0009055">
    <property type="term" value="F:electron transfer activity"/>
    <property type="evidence" value="ECO:0007669"/>
    <property type="project" value="InterPro"/>
</dbReference>
<evidence type="ECO:0000256" key="3">
    <source>
        <dbReference type="ARBA" id="ARBA00022630"/>
    </source>
</evidence>
<reference evidence="8" key="1">
    <citation type="submission" date="2018-06" db="EMBL/GenBank/DDBJ databases">
        <authorList>
            <person name="Zhirakovskaya E."/>
        </authorList>
    </citation>
    <scope>NUCLEOTIDE SEQUENCE</scope>
</reference>
<sequence>MAEQPIINSTKVSDKKWLLPIILATMTLITSSLLMFSHAITADKIEAIQLANKLSSLQRLIPTHVIDNDLLDDAIEIFKPLLLGHRQAETLYLGKMNNVTTVIAVPVTARNGYSGDIELLVGIHVGGELNGQITAVEIIAHKETPGLGDLIEAKKSDWLLQFPGTSLQQPTEKQWQVKKDQGTFDQITAATITPRAVVAAIKQALLFQRDFKSNQNSAIGKQP</sequence>
<dbReference type="EMBL" id="UOFA01000374">
    <property type="protein sequence ID" value="VAW47881.1"/>
    <property type="molecule type" value="Genomic_DNA"/>
</dbReference>
<evidence type="ECO:0000256" key="5">
    <source>
        <dbReference type="ARBA" id="ARBA00022982"/>
    </source>
</evidence>
<dbReference type="HAMAP" id="MF_00479">
    <property type="entry name" value="RsxG_RnfG"/>
    <property type="match status" value="1"/>
</dbReference>
<keyword evidence="3" id="KW-0285">Flavoprotein</keyword>
<evidence type="ECO:0000259" key="7">
    <source>
        <dbReference type="SMART" id="SM00900"/>
    </source>
</evidence>
<dbReference type="GO" id="GO:0010181">
    <property type="term" value="F:FMN binding"/>
    <property type="evidence" value="ECO:0007669"/>
    <property type="project" value="InterPro"/>
</dbReference>
<dbReference type="GO" id="GO:0022900">
    <property type="term" value="P:electron transport chain"/>
    <property type="evidence" value="ECO:0007669"/>
    <property type="project" value="InterPro"/>
</dbReference>
<evidence type="ECO:0000256" key="6">
    <source>
        <dbReference type="SAM" id="Phobius"/>
    </source>
</evidence>
<dbReference type="SMART" id="SM00900">
    <property type="entry name" value="FMN_bind"/>
    <property type="match status" value="1"/>
</dbReference>
<dbReference type="Pfam" id="PF04205">
    <property type="entry name" value="FMN_bind"/>
    <property type="match status" value="1"/>
</dbReference>